<dbReference type="GO" id="GO:0006596">
    <property type="term" value="P:polyamine biosynthetic process"/>
    <property type="evidence" value="ECO:0007669"/>
    <property type="project" value="UniProtKB-KW"/>
</dbReference>
<feature type="transmembrane region" description="Helical" evidence="2">
    <location>
        <begin position="155"/>
        <end position="175"/>
    </location>
</feature>
<dbReference type="Gene3D" id="1.20.1250.20">
    <property type="entry name" value="MFS general substrate transporter like domains"/>
    <property type="match status" value="1"/>
</dbReference>
<accession>A0AAU7NV11</accession>
<dbReference type="SUPFAM" id="SSF53335">
    <property type="entry name" value="S-adenosyl-L-methionine-dependent methyltransferases"/>
    <property type="match status" value="1"/>
</dbReference>
<proteinExistence type="predicted"/>
<dbReference type="PANTHER" id="PTHR43317:SF1">
    <property type="entry name" value="THERMOSPERMINE SYNTHASE ACAULIS5"/>
    <property type="match status" value="1"/>
</dbReference>
<feature type="transmembrane region" description="Helical" evidence="2">
    <location>
        <begin position="426"/>
        <end position="444"/>
    </location>
</feature>
<feature type="transmembrane region" description="Helical" evidence="2">
    <location>
        <begin position="261"/>
        <end position="281"/>
    </location>
</feature>
<evidence type="ECO:0000256" key="2">
    <source>
        <dbReference type="SAM" id="Phobius"/>
    </source>
</evidence>
<dbReference type="RefSeq" id="WP_349431762.1">
    <property type="nucleotide sequence ID" value="NZ_CP157743.1"/>
</dbReference>
<feature type="transmembrane region" description="Helical" evidence="2">
    <location>
        <begin position="50"/>
        <end position="70"/>
    </location>
</feature>
<dbReference type="NCBIfam" id="NF037959">
    <property type="entry name" value="MFS_SpdSyn"/>
    <property type="match status" value="1"/>
</dbReference>
<keyword evidence="4" id="KW-1185">Reference proteome</keyword>
<evidence type="ECO:0000256" key="1">
    <source>
        <dbReference type="ARBA" id="ARBA00023115"/>
    </source>
</evidence>
<feature type="transmembrane region" description="Helical" evidence="2">
    <location>
        <begin position="116"/>
        <end position="143"/>
    </location>
</feature>
<feature type="transmembrane region" description="Helical" evidence="2">
    <location>
        <begin position="451"/>
        <end position="469"/>
    </location>
</feature>
<keyword evidence="2" id="KW-0812">Transmembrane</keyword>
<dbReference type="AlphaFoldDB" id="A0AAU7NV11"/>
<feature type="transmembrane region" description="Helical" evidence="2">
    <location>
        <begin position="380"/>
        <end position="396"/>
    </location>
</feature>
<dbReference type="EMBL" id="CP157743">
    <property type="protein sequence ID" value="XBS20789.1"/>
    <property type="molecule type" value="Genomic_DNA"/>
</dbReference>
<dbReference type="Gene3D" id="3.40.50.150">
    <property type="entry name" value="Vaccinia Virus protein VP39"/>
    <property type="match status" value="1"/>
</dbReference>
<dbReference type="KEGG" id="mech:Q9L42_001260"/>
<name>A0AAU7NV11_9GAMM</name>
<keyword evidence="2" id="KW-1133">Transmembrane helix</keyword>
<feature type="transmembrane region" description="Helical" evidence="2">
    <location>
        <begin position="320"/>
        <end position="339"/>
    </location>
</feature>
<keyword evidence="1" id="KW-0620">Polyamine biosynthesis</keyword>
<organism evidence="3 4">
    <name type="scientific">Methylomarinum roseum</name>
    <dbReference type="NCBI Taxonomy" id="3067653"/>
    <lineage>
        <taxon>Bacteria</taxon>
        <taxon>Pseudomonadati</taxon>
        <taxon>Pseudomonadota</taxon>
        <taxon>Gammaproteobacteria</taxon>
        <taxon>Methylococcales</taxon>
        <taxon>Methylococcaceae</taxon>
        <taxon>Methylomarinum</taxon>
    </lineage>
</organism>
<dbReference type="PANTHER" id="PTHR43317">
    <property type="entry name" value="THERMOSPERMINE SYNTHASE ACAULIS5"/>
    <property type="match status" value="1"/>
</dbReference>
<keyword evidence="2" id="KW-0472">Membrane</keyword>
<dbReference type="InterPro" id="IPR036259">
    <property type="entry name" value="MFS_trans_sf"/>
</dbReference>
<feature type="transmembrane region" description="Helical" evidence="2">
    <location>
        <begin position="403"/>
        <end position="420"/>
    </location>
</feature>
<evidence type="ECO:0000313" key="3">
    <source>
        <dbReference type="EMBL" id="XBS20789.1"/>
    </source>
</evidence>
<feature type="transmembrane region" description="Helical" evidence="2">
    <location>
        <begin position="235"/>
        <end position="255"/>
    </location>
</feature>
<feature type="transmembrane region" description="Helical" evidence="2">
    <location>
        <begin position="187"/>
        <end position="208"/>
    </location>
</feature>
<dbReference type="Proteomes" id="UP001225378">
    <property type="component" value="Chromosome"/>
</dbReference>
<feature type="transmembrane region" description="Helical" evidence="2">
    <location>
        <begin position="351"/>
        <end position="374"/>
    </location>
</feature>
<dbReference type="CDD" id="cd02440">
    <property type="entry name" value="AdoMet_MTases"/>
    <property type="match status" value="1"/>
</dbReference>
<dbReference type="SUPFAM" id="SSF103473">
    <property type="entry name" value="MFS general substrate transporter"/>
    <property type="match status" value="1"/>
</dbReference>
<reference evidence="3 4" key="1">
    <citation type="journal article" date="2024" name="Microbiology">
        <title>Methylomarinum rosea sp. nov., a novel halophilic methanotrophic bacterium from the hypersaline Lake Elton.</title>
        <authorList>
            <person name="Suleimanov R.Z."/>
            <person name="Oshkin I.Y."/>
            <person name="Danilova O.V."/>
            <person name="Suzina N.E."/>
            <person name="Dedysh S.N."/>
        </authorList>
    </citation>
    <scope>NUCLEOTIDE SEQUENCE [LARGE SCALE GENOMIC DNA]</scope>
    <source>
        <strain evidence="3 4">Ch1-1</strain>
    </source>
</reference>
<protein>
    <submittedName>
        <fullName evidence="3">Fused MFS/spermidine synthase</fullName>
    </submittedName>
</protein>
<gene>
    <name evidence="3" type="ORF">Q9L42_001260</name>
</gene>
<sequence>MNKTAESRSDRSLSLILLFAGTLFISATLMFVVQPMFGKLLLPLLGGTPAVWNTCMVFYQILLFLGYLYAHYLGVKQEKHRQILIHTVVLLISFIALPVALPEGATPPTESNPTPWLIWTLFIAIGLPFFVVSATAPLLQKWFAQVGHHTSHDPYFLYAASNAGSLLALLSYPFILEPNIGLAEQRLLWSAGYVLLAVLIGACAFMLWRSHQQAMANPLVDDEIDIANLKLSTKLHWLVLAFVPSSLLLGLTNFISTDIASVPLLWIIPLTLYLLSFVLVFSKWADKIHPLMVSLQPIVLLPFIAYSFINPAVLPYWLDLTLHLLAFFLAVMVCHGELARMRPHTHHLTDFYLIMSFAGMLGGMFNTFVAPFIFDAVYEYPLMIVAALMLRPGFFSQKWTLQAAFPALLLLAGLTVYALADNLAHYLDSIGAGLILLAGLTYSFRKRPLSLALLSGIILFFTSGLHSLLSNTLYQERSFFGVFSVRESVLTDENGRPEKYHELFHGTTKHGAQRLVPEKVTTPLTYYSRPGPMGQLFKVFDGQNDHWVIGSIGLGAGAMACYAEPQQHWSFYEIDPLVIKIAQNPDYFTYLQRCAPDADMVVGDARLSLTDEADQKFDLLILDAFSSDSVPTHLLTREAIQLYFAKLKPNGLLAFHITNRHLALKKVLADHTRHLQLAALIQEFKPQQSIPLVVATDWVVLARKEALLRPLQQSRLGNWQKLPLYFDMKPWTDDFTNIIGIWK</sequence>
<feature type="transmembrane region" description="Helical" evidence="2">
    <location>
        <begin position="82"/>
        <end position="101"/>
    </location>
</feature>
<dbReference type="InterPro" id="IPR029063">
    <property type="entry name" value="SAM-dependent_MTases_sf"/>
</dbReference>
<feature type="transmembrane region" description="Helical" evidence="2">
    <location>
        <begin position="293"/>
        <end position="314"/>
    </location>
</feature>
<evidence type="ECO:0000313" key="4">
    <source>
        <dbReference type="Proteomes" id="UP001225378"/>
    </source>
</evidence>
<feature type="transmembrane region" description="Helical" evidence="2">
    <location>
        <begin position="12"/>
        <end position="38"/>
    </location>
</feature>